<feature type="domain" description="Cellulase Ig-like" evidence="5">
    <location>
        <begin position="245"/>
        <end position="341"/>
    </location>
</feature>
<dbReference type="InterPro" id="IPR012341">
    <property type="entry name" value="6hp_glycosidase-like_sf"/>
</dbReference>
<dbReference type="SUPFAM" id="SSF81296">
    <property type="entry name" value="E set domains"/>
    <property type="match status" value="1"/>
</dbReference>
<dbReference type="SUPFAM" id="SSF48208">
    <property type="entry name" value="Six-hairpin glycosidases"/>
    <property type="match status" value="1"/>
</dbReference>
<gene>
    <name evidence="6" type="ORF">ACFVKH_10000</name>
</gene>
<comment type="caution">
    <text evidence="6">The sequence shown here is derived from an EMBL/GenBank/DDBJ whole genome shotgun (WGS) entry which is preliminary data.</text>
</comment>
<feature type="domain" description="Glycoside hydrolase family 9" evidence="4">
    <location>
        <begin position="356"/>
        <end position="782"/>
    </location>
</feature>
<dbReference type="Gene3D" id="2.60.40.10">
    <property type="entry name" value="Immunoglobulins"/>
    <property type="match status" value="1"/>
</dbReference>
<dbReference type="EMBL" id="JBHZOL010000068">
    <property type="protein sequence ID" value="MFE4106608.1"/>
    <property type="molecule type" value="Genomic_DNA"/>
</dbReference>
<sequence>MRRKLPTSALADSASPPGSARKFLALLGLSVVAGLSAIAWKLSAEGTLPESLVKLGLSQDRANQIAAIAQLPVVETDQPRVTQVYVVRPDILAIQIETGKIEKGGQVPYVADVSDRIAQENNGWLKRDGQLIGAVVGRNKEVLTQFDQFSGEALETEVADQPETYSVTASGRRATTSVPEAVYRKSKPTDMAWVGPWQFEWPMAHTVFLDMPDDLVAGETYTVDLAKLGLDAVEFEYLPDRVFSEAVHVSQLGFRPDDPAKVGFLSTWLGSGEGLAYGEGLSFWLVDQTSAAKVYTGTTVLNLAANRSDDKRRNYNGTPVYKMDFSDFNRAGTYRLCVETIGCSFPFEVGETVWRSAFYTTVRGLYHQRSGLALERPYTDFERPRSFHPEDGMKFYQSTYTLLESGEGLGLGEAGTRDGLKAGNTGELVPQAWGGWFDAGDWDRRIQHVEASRQLLELAELFPAYFARVDLNLPESDNALPDVVDEALWNVDFFRRLQAEDGGISGGIESAQGPSNFAASWQEPSDAFVYAPDMWSSYLYAGVAAQAASVVSRYEANRAEAYRRSAVRAMEWAEAEYAQAEEVDWRIRSERNLAAVELYRLTGDRRWHDLFLATTVFSDPQAPAWKGKSHDQINAAFVYSRLSQFPVNAEVQQNAKAALLAIADNQVEIVNGTGFGWSKFDAYENVGWGGSFGAPEATQLLRAHFLTGDRQYLEAGVLANQFSAGANPDNLVYTTGLGQRSPQHPLVIDARVTGQAPPPGITVYGPIDLWRFNNYWVPRRLLVNHMSPSPWKWPTAEAYTDIFLYPAVSEFTIHQTIGPAAYARGYLAAREALAP</sequence>
<organism evidence="6 7">
    <name type="scientific">Almyronema epifaneia S1</name>
    <dbReference type="NCBI Taxonomy" id="2991925"/>
    <lineage>
        <taxon>Bacteria</taxon>
        <taxon>Bacillati</taxon>
        <taxon>Cyanobacteriota</taxon>
        <taxon>Cyanophyceae</taxon>
        <taxon>Nodosilineales</taxon>
        <taxon>Nodosilineaceae</taxon>
        <taxon>Almyronema</taxon>
        <taxon>Almyronema epifaneia</taxon>
    </lineage>
</organism>
<keyword evidence="2" id="KW-0119">Carbohydrate metabolism</keyword>
<evidence type="ECO:0000313" key="7">
    <source>
        <dbReference type="Proteomes" id="UP001600165"/>
    </source>
</evidence>
<dbReference type="Gene3D" id="1.50.10.10">
    <property type="match status" value="1"/>
</dbReference>
<proteinExistence type="inferred from homology"/>
<evidence type="ECO:0000256" key="1">
    <source>
        <dbReference type="ARBA" id="ARBA00007072"/>
    </source>
</evidence>
<evidence type="ECO:0000313" key="6">
    <source>
        <dbReference type="EMBL" id="MFE4106608.1"/>
    </source>
</evidence>
<comment type="similarity">
    <text evidence="1">Belongs to the glycosyl hydrolase 9 (cellulase E) family.</text>
</comment>
<dbReference type="Pfam" id="PF02927">
    <property type="entry name" value="CelD_N"/>
    <property type="match status" value="1"/>
</dbReference>
<dbReference type="InterPro" id="IPR014756">
    <property type="entry name" value="Ig_E-set"/>
</dbReference>
<dbReference type="RefSeq" id="WP_377964533.1">
    <property type="nucleotide sequence ID" value="NZ_JBHZOL010000068.1"/>
</dbReference>
<dbReference type="InterPro" id="IPR008928">
    <property type="entry name" value="6-hairpin_glycosidase_sf"/>
</dbReference>
<evidence type="ECO:0000259" key="4">
    <source>
        <dbReference type="Pfam" id="PF00759"/>
    </source>
</evidence>
<evidence type="ECO:0000259" key="5">
    <source>
        <dbReference type="Pfam" id="PF02927"/>
    </source>
</evidence>
<dbReference type="GO" id="GO:0016787">
    <property type="term" value="F:hydrolase activity"/>
    <property type="evidence" value="ECO:0007669"/>
    <property type="project" value="UniProtKB-KW"/>
</dbReference>
<dbReference type="InterPro" id="IPR013783">
    <property type="entry name" value="Ig-like_fold"/>
</dbReference>
<dbReference type="Proteomes" id="UP001600165">
    <property type="component" value="Unassembled WGS sequence"/>
</dbReference>
<keyword evidence="6" id="KW-0378">Hydrolase</keyword>
<dbReference type="Pfam" id="PF00759">
    <property type="entry name" value="Glyco_hydro_9"/>
    <property type="match status" value="1"/>
</dbReference>
<evidence type="ECO:0000256" key="2">
    <source>
        <dbReference type="ARBA" id="ARBA00023277"/>
    </source>
</evidence>
<evidence type="ECO:0000256" key="3">
    <source>
        <dbReference type="ARBA" id="ARBA00023326"/>
    </source>
</evidence>
<dbReference type="InterPro" id="IPR004197">
    <property type="entry name" value="Cellulase_Ig-like"/>
</dbReference>
<keyword evidence="3" id="KW-0624">Polysaccharide degradation</keyword>
<keyword evidence="7" id="KW-1185">Reference proteome</keyword>
<name>A0ABW6IEK0_9CYAN</name>
<reference evidence="6 7" key="1">
    <citation type="submission" date="2024-10" db="EMBL/GenBank/DDBJ databases">
        <authorList>
            <person name="Ratan Roy A."/>
            <person name="Morales Sandoval P.H."/>
            <person name="De Los Santos Villalobos S."/>
            <person name="Chakraborty S."/>
            <person name="Mukherjee J."/>
        </authorList>
    </citation>
    <scope>NUCLEOTIDE SEQUENCE [LARGE SCALE GENOMIC DNA]</scope>
    <source>
        <strain evidence="6 7">S1</strain>
    </source>
</reference>
<dbReference type="CDD" id="cd02850">
    <property type="entry name" value="E_set_Cellulase_N"/>
    <property type="match status" value="1"/>
</dbReference>
<dbReference type="InterPro" id="IPR001701">
    <property type="entry name" value="Glyco_hydro_9"/>
</dbReference>
<accession>A0ABW6IEK0</accession>
<protein>
    <submittedName>
        <fullName evidence="6">Glycoside hydrolase family 9 protein</fullName>
    </submittedName>
</protein>